<dbReference type="PROSITE" id="PS50943">
    <property type="entry name" value="HTH_CROC1"/>
    <property type="match status" value="1"/>
</dbReference>
<organism evidence="2 3">
    <name type="scientific">Bifidobacterium longum</name>
    <dbReference type="NCBI Taxonomy" id="216816"/>
    <lineage>
        <taxon>Bacteria</taxon>
        <taxon>Bacillati</taxon>
        <taxon>Actinomycetota</taxon>
        <taxon>Actinomycetes</taxon>
        <taxon>Bifidobacteriales</taxon>
        <taxon>Bifidobacteriaceae</taxon>
        <taxon>Bifidobacterium</taxon>
    </lineage>
</organism>
<dbReference type="Proteomes" id="UP000232928">
    <property type="component" value="Unassembled WGS sequence"/>
</dbReference>
<evidence type="ECO:0000259" key="1">
    <source>
        <dbReference type="PROSITE" id="PS50943"/>
    </source>
</evidence>
<dbReference type="CDD" id="cd00093">
    <property type="entry name" value="HTH_XRE"/>
    <property type="match status" value="1"/>
</dbReference>
<feature type="domain" description="HTH cro/C1-type" evidence="1">
    <location>
        <begin position="25"/>
        <end position="79"/>
    </location>
</feature>
<gene>
    <name evidence="2" type="ORF">APC1461_0728</name>
</gene>
<dbReference type="Pfam" id="PF01381">
    <property type="entry name" value="HTH_3"/>
    <property type="match status" value="1"/>
</dbReference>
<protein>
    <recommendedName>
        <fullName evidence="1">HTH cro/C1-type domain-containing protein</fullName>
    </recommendedName>
</protein>
<dbReference type="AlphaFoldDB" id="A0A2N0TJL2"/>
<dbReference type="RefSeq" id="WP_101027576.1">
    <property type="nucleotide sequence ID" value="NZ_PJEG01000010.1"/>
</dbReference>
<reference evidence="2 3" key="1">
    <citation type="submission" date="2017-12" db="EMBL/GenBank/DDBJ databases">
        <title>Bifidobacterium longum APC/DPC strains.</title>
        <authorList>
            <person name="Arboleya S."/>
        </authorList>
    </citation>
    <scope>NUCLEOTIDE SEQUENCE [LARGE SCALE GENOMIC DNA]</scope>
    <source>
        <strain evidence="2 3">APC1461</strain>
    </source>
</reference>
<name>A0A2N0TJL2_BIFLN</name>
<dbReference type="SUPFAM" id="SSF47413">
    <property type="entry name" value="lambda repressor-like DNA-binding domains"/>
    <property type="match status" value="1"/>
</dbReference>
<accession>A0A2N0TJL2</accession>
<dbReference type="SMART" id="SM00530">
    <property type="entry name" value="HTH_XRE"/>
    <property type="match status" value="1"/>
</dbReference>
<dbReference type="EMBL" id="PJEG01000010">
    <property type="protein sequence ID" value="PKD14944.1"/>
    <property type="molecule type" value="Genomic_DNA"/>
</dbReference>
<sequence>MERFFATLLLMGIDERRIKLLQENLEVIRKIAGWTGQRMAEEIGVTRQTIGNLEKGRQKMSKTQYLALRSVLNFEIANSKNGELAKIIRVLVDEPAEDAEYDVKDGKGEQAFKQTAMSDLSSTTTAWADPKKIAAAAAATAAAAGSFGFMVPVVATATAKLLRLFK</sequence>
<dbReference type="InterPro" id="IPR010982">
    <property type="entry name" value="Lambda_DNA-bd_dom_sf"/>
</dbReference>
<proteinExistence type="predicted"/>
<dbReference type="InterPro" id="IPR001387">
    <property type="entry name" value="Cro/C1-type_HTH"/>
</dbReference>
<evidence type="ECO:0000313" key="2">
    <source>
        <dbReference type="EMBL" id="PKD14944.1"/>
    </source>
</evidence>
<dbReference type="GO" id="GO:0003677">
    <property type="term" value="F:DNA binding"/>
    <property type="evidence" value="ECO:0007669"/>
    <property type="project" value="InterPro"/>
</dbReference>
<dbReference type="Gene3D" id="1.10.260.40">
    <property type="entry name" value="lambda repressor-like DNA-binding domains"/>
    <property type="match status" value="1"/>
</dbReference>
<evidence type="ECO:0000313" key="3">
    <source>
        <dbReference type="Proteomes" id="UP000232928"/>
    </source>
</evidence>
<comment type="caution">
    <text evidence="2">The sequence shown here is derived from an EMBL/GenBank/DDBJ whole genome shotgun (WGS) entry which is preliminary data.</text>
</comment>